<feature type="transmembrane region" description="Helical" evidence="2">
    <location>
        <begin position="39"/>
        <end position="55"/>
    </location>
</feature>
<dbReference type="Pfam" id="PF14501">
    <property type="entry name" value="HATPase_c_5"/>
    <property type="match status" value="1"/>
</dbReference>
<accession>A0AAW6XIW7</accession>
<feature type="transmembrane region" description="Helical" evidence="2">
    <location>
        <begin position="90"/>
        <end position="112"/>
    </location>
</feature>
<evidence type="ECO:0000313" key="5">
    <source>
        <dbReference type="Proteomes" id="UP001230300"/>
    </source>
</evidence>
<sequence length="478" mass="55878">MEENFWIKVKMLFQALFSPIIDLYIFYRVSGWKLRIRDYVFSVIFIGICVLLGDLTQIDDFLVDVIQAISVFLFSYFVRKEKKVKLIIGLISFFELLDLLITISVEILLLIFDINFSSIIFIFLLIDFLVVCIIQKYYLKIRKLLNDRNSSIFIGLILYIYLSSSIVYLLALQNNRMTTLFEVSLSLLILQIIFSIFAYLTAVNIQKKLLTEQEQKEQRLQLELANADRKAKEAENRELVLKQQKLKSEMQQLQEYSSYLDKNEDDLRRFKHDYQNILNSLKVSAQEGDTTKVVKILDQYTNTQFDQKALRKYKGVNHIHEKNLKSIAIAKLSKLYSLDLNYSFDCEQNISQIPKSVNILDLVRIIGIAFDNAAEESMALIKETGSTNNARVDAMYYQENGDFEFEIRNRVREATIATDKMSQKNFTTKKHHMGLGLANVKEITHKYEDVMIVNYYVDDGWFTFDLTILPDDENEIED</sequence>
<reference evidence="4" key="1">
    <citation type="submission" date="2023-05" db="EMBL/GenBank/DDBJ databases">
        <title>Cataloging the Phylogenetic Diversity of Human Bladder Bacteria.</title>
        <authorList>
            <person name="Du J."/>
        </authorList>
    </citation>
    <scope>NUCLEOTIDE SEQUENCE</scope>
    <source>
        <strain evidence="4">UMB9226</strain>
    </source>
</reference>
<dbReference type="PANTHER" id="PTHR40448">
    <property type="entry name" value="TWO-COMPONENT SENSOR HISTIDINE KINASE"/>
    <property type="match status" value="1"/>
</dbReference>
<evidence type="ECO:0000259" key="3">
    <source>
        <dbReference type="Pfam" id="PF14501"/>
    </source>
</evidence>
<keyword evidence="2" id="KW-0472">Membrane</keyword>
<feature type="coiled-coil region" evidence="1">
    <location>
        <begin position="210"/>
        <end position="256"/>
    </location>
</feature>
<keyword evidence="2" id="KW-1133">Transmembrane helix</keyword>
<feature type="transmembrane region" description="Helical" evidence="2">
    <location>
        <begin position="151"/>
        <end position="171"/>
    </location>
</feature>
<feature type="transmembrane region" description="Helical" evidence="2">
    <location>
        <begin position="183"/>
        <end position="203"/>
    </location>
</feature>
<protein>
    <submittedName>
        <fullName evidence="4">GHKL domain-containing protein</fullName>
    </submittedName>
</protein>
<comment type="caution">
    <text evidence="4">The sequence shown here is derived from an EMBL/GenBank/DDBJ whole genome shotgun (WGS) entry which is preliminary data.</text>
</comment>
<organism evidence="4 5">
    <name type="scientific">Lactobacillus crispatus</name>
    <dbReference type="NCBI Taxonomy" id="47770"/>
    <lineage>
        <taxon>Bacteria</taxon>
        <taxon>Bacillati</taxon>
        <taxon>Bacillota</taxon>
        <taxon>Bacilli</taxon>
        <taxon>Lactobacillales</taxon>
        <taxon>Lactobacillaceae</taxon>
        <taxon>Lactobacillus</taxon>
    </lineage>
</organism>
<feature type="domain" description="Sensor histidine kinase NatK-like C-terminal" evidence="3">
    <location>
        <begin position="358"/>
        <end position="468"/>
    </location>
</feature>
<keyword evidence="1" id="KW-0175">Coiled coil</keyword>
<feature type="transmembrane region" description="Helical" evidence="2">
    <location>
        <begin position="118"/>
        <end position="139"/>
    </location>
</feature>
<evidence type="ECO:0000256" key="2">
    <source>
        <dbReference type="SAM" id="Phobius"/>
    </source>
</evidence>
<dbReference type="SUPFAM" id="SSF55874">
    <property type="entry name" value="ATPase domain of HSP90 chaperone/DNA topoisomerase II/histidine kinase"/>
    <property type="match status" value="1"/>
</dbReference>
<dbReference type="Proteomes" id="UP001230300">
    <property type="component" value="Unassembled WGS sequence"/>
</dbReference>
<dbReference type="PANTHER" id="PTHR40448:SF1">
    <property type="entry name" value="TWO-COMPONENT SENSOR HISTIDINE KINASE"/>
    <property type="match status" value="1"/>
</dbReference>
<proteinExistence type="predicted"/>
<dbReference type="InterPro" id="IPR032834">
    <property type="entry name" value="NatK-like_C"/>
</dbReference>
<dbReference type="RefSeq" id="WP_285043584.1">
    <property type="nucleotide sequence ID" value="NZ_JASOGN010000041.1"/>
</dbReference>
<dbReference type="Gene3D" id="3.30.565.10">
    <property type="entry name" value="Histidine kinase-like ATPase, C-terminal domain"/>
    <property type="match status" value="1"/>
</dbReference>
<feature type="transmembrane region" description="Helical" evidence="2">
    <location>
        <begin position="6"/>
        <end position="27"/>
    </location>
</feature>
<dbReference type="InterPro" id="IPR036890">
    <property type="entry name" value="HATPase_C_sf"/>
</dbReference>
<dbReference type="GO" id="GO:0042802">
    <property type="term" value="F:identical protein binding"/>
    <property type="evidence" value="ECO:0007669"/>
    <property type="project" value="TreeGrafter"/>
</dbReference>
<name>A0AAW6XIW7_9LACO</name>
<gene>
    <name evidence="4" type="ORF">QP235_09055</name>
</gene>
<keyword evidence="2" id="KW-0812">Transmembrane</keyword>
<evidence type="ECO:0000256" key="1">
    <source>
        <dbReference type="SAM" id="Coils"/>
    </source>
</evidence>
<dbReference type="EMBL" id="JASOGN010000041">
    <property type="protein sequence ID" value="MDK6503311.1"/>
    <property type="molecule type" value="Genomic_DNA"/>
</dbReference>
<evidence type="ECO:0000313" key="4">
    <source>
        <dbReference type="EMBL" id="MDK6503311.1"/>
    </source>
</evidence>
<dbReference type="AlphaFoldDB" id="A0AAW6XIW7"/>
<feature type="transmembrane region" description="Helical" evidence="2">
    <location>
        <begin position="61"/>
        <end position="78"/>
    </location>
</feature>